<dbReference type="EMBL" id="BSXG01000254">
    <property type="protein sequence ID" value="GME34635.1"/>
    <property type="molecule type" value="Genomic_DNA"/>
</dbReference>
<comment type="caution">
    <text evidence="1">The sequence shown here is derived from an EMBL/GenBank/DDBJ whole genome shotgun (WGS) entry which is preliminary data.</text>
</comment>
<keyword evidence="2" id="KW-1185">Reference proteome</keyword>
<protein>
    <submittedName>
        <fullName evidence="1">Uncharacterized protein LTHEOB_10119</fullName>
    </submittedName>
</protein>
<accession>A0ACB5SCB1</accession>
<proteinExistence type="predicted"/>
<evidence type="ECO:0000313" key="2">
    <source>
        <dbReference type="Proteomes" id="UP001165186"/>
    </source>
</evidence>
<gene>
    <name evidence="1" type="primary">g2780</name>
    <name evidence="1" type="ORF">NpPPO83_00002780</name>
</gene>
<organism evidence="1 2">
    <name type="scientific">Neofusicoccum parvum</name>
    <dbReference type="NCBI Taxonomy" id="310453"/>
    <lineage>
        <taxon>Eukaryota</taxon>
        <taxon>Fungi</taxon>
        <taxon>Dikarya</taxon>
        <taxon>Ascomycota</taxon>
        <taxon>Pezizomycotina</taxon>
        <taxon>Dothideomycetes</taxon>
        <taxon>Dothideomycetes incertae sedis</taxon>
        <taxon>Botryosphaeriales</taxon>
        <taxon>Botryosphaeriaceae</taxon>
        <taxon>Neofusicoccum</taxon>
    </lineage>
</organism>
<evidence type="ECO:0000313" key="1">
    <source>
        <dbReference type="EMBL" id="GME34635.1"/>
    </source>
</evidence>
<sequence>MSTSTLTIWYMPKTPYPRRLTNYLLAKRLPRSIFESGQLQLIPVRMDPANGTFETLPGCEPKPEGFTLPLLRVSNTDTTLASENDPHWITQSASILEYLEAKFPAAAGYRDLQGSTPKQQARSRDIILFAHELMQWTNVQMRHASEERMHWFGIQREHISAGASADAHFQVRRLLTRVENLVRDDVLKRQALSLAGGNDVTVGDCIFAAFVASGRDLMGVDWIEGMEALTQWYDRAQANKWLPSQETITELEKGNTDALFTNEAQE</sequence>
<reference evidence="1" key="1">
    <citation type="submission" date="2024-09" db="EMBL/GenBank/DDBJ databases">
        <title>Draft Genome Sequences of Neofusicoccum parvum.</title>
        <authorList>
            <person name="Ashida A."/>
            <person name="Camagna M."/>
            <person name="Tanaka A."/>
            <person name="Takemoto D."/>
        </authorList>
    </citation>
    <scope>NUCLEOTIDE SEQUENCE</scope>
    <source>
        <strain evidence="1">PPO83</strain>
    </source>
</reference>
<name>A0ACB5SCB1_9PEZI</name>
<dbReference type="Proteomes" id="UP001165186">
    <property type="component" value="Unassembled WGS sequence"/>
</dbReference>